<gene>
    <name evidence="2" type="ordered locus">MICA_1611</name>
</gene>
<dbReference type="PANTHER" id="PTHR23088">
    <property type="entry name" value="NITRILASE-RELATED"/>
    <property type="match status" value="1"/>
</dbReference>
<dbReference type="PROSITE" id="PS50263">
    <property type="entry name" value="CN_HYDROLASE"/>
    <property type="match status" value="1"/>
</dbReference>
<dbReference type="InterPro" id="IPR003010">
    <property type="entry name" value="C-N_Hydrolase"/>
</dbReference>
<reference evidence="2 3" key="1">
    <citation type="journal article" date="2011" name="BMC Genomics">
        <title>Genomic insights into an obligate epibiotic bacterial predator: Micavibrio aeruginosavorus ARL-13.</title>
        <authorList>
            <person name="Wang Z."/>
            <person name="Kadouri D."/>
            <person name="Wu M."/>
        </authorList>
    </citation>
    <scope>NUCLEOTIDE SEQUENCE [LARGE SCALE GENOMIC DNA]</scope>
    <source>
        <strain evidence="2 3">ARL-13</strain>
    </source>
</reference>
<dbReference type="EMBL" id="CP002382">
    <property type="protein sequence ID" value="AEP09926.1"/>
    <property type="molecule type" value="Genomic_DNA"/>
</dbReference>
<name>G2KQJ8_MICAA</name>
<dbReference type="Pfam" id="PF00795">
    <property type="entry name" value="CN_hydrolase"/>
    <property type="match status" value="1"/>
</dbReference>
<accession>G2KQJ8</accession>
<protein>
    <submittedName>
        <fullName evidence="2">Carbon-nitrogen hydrolase family protein</fullName>
    </submittedName>
</protein>
<sequence length="305" mass="33591">MTANKETMTIAHWVANYGTPVKDAHDWCALVESQLERAKAEKADVLLIPEYCSEGMLHYAPADLPPTGEVEWMAGQAQIVQPILQELVKKTGVALVAGSMPWPHDSGNGFTNRCWFLFPDREAAFHDKLVMTPFEKDPASWELEVGKDVKIIEWRGFRLSILICLDIEMPILSCKMSMLDIDLIFVPSQTSKPSGYHRVFGCAKARAVEMLTALAVVGCVGAPTLAGKKRDTYHSGASLYLPCEEAFGYNGIWAEIAVSPGKELPGDMLISRDVPLGKIRAIRHGEPEVWPGPWNADGVEIKEAA</sequence>
<dbReference type="Proteomes" id="UP000009286">
    <property type="component" value="Chromosome"/>
</dbReference>
<evidence type="ECO:0000313" key="3">
    <source>
        <dbReference type="Proteomes" id="UP000009286"/>
    </source>
</evidence>
<proteinExistence type="predicted"/>
<dbReference type="RefSeq" id="WP_014103149.1">
    <property type="nucleotide sequence ID" value="NC_016026.1"/>
</dbReference>
<keyword evidence="2" id="KW-0378">Hydrolase</keyword>
<evidence type="ECO:0000259" key="1">
    <source>
        <dbReference type="PROSITE" id="PS50263"/>
    </source>
</evidence>
<feature type="domain" description="CN hydrolase" evidence="1">
    <location>
        <begin position="10"/>
        <end position="276"/>
    </location>
</feature>
<dbReference type="SUPFAM" id="SSF56317">
    <property type="entry name" value="Carbon-nitrogen hydrolase"/>
    <property type="match status" value="1"/>
</dbReference>
<organism evidence="2 3">
    <name type="scientific">Micavibrio aeruginosavorus (strain ARL-13)</name>
    <dbReference type="NCBI Taxonomy" id="856793"/>
    <lineage>
        <taxon>Bacteria</taxon>
        <taxon>Pseudomonadati</taxon>
        <taxon>Bdellovibrionota</taxon>
        <taxon>Bdellovibrionia</taxon>
        <taxon>Bdellovibrionales</taxon>
        <taxon>Pseudobdellovibrionaceae</taxon>
        <taxon>Micavibrio</taxon>
    </lineage>
</organism>
<dbReference type="PANTHER" id="PTHR23088:SF50">
    <property type="entry name" value="HYDROLASE YHCX"/>
    <property type="match status" value="1"/>
</dbReference>
<dbReference type="HOGENOM" id="CLU_030130_5_0_5"/>
<dbReference type="Gene3D" id="3.60.110.10">
    <property type="entry name" value="Carbon-nitrogen hydrolase"/>
    <property type="match status" value="1"/>
</dbReference>
<dbReference type="eggNOG" id="COG0388">
    <property type="taxonomic scope" value="Bacteria"/>
</dbReference>
<dbReference type="STRING" id="856793.MICA_1611"/>
<evidence type="ECO:0000313" key="2">
    <source>
        <dbReference type="EMBL" id="AEP09926.1"/>
    </source>
</evidence>
<dbReference type="OrthoDB" id="9811121at2"/>
<dbReference type="InterPro" id="IPR036526">
    <property type="entry name" value="C-N_Hydrolase_sf"/>
</dbReference>
<dbReference type="AlphaFoldDB" id="G2KQJ8"/>
<dbReference type="KEGG" id="mai:MICA_1611"/>
<dbReference type="GO" id="GO:0016787">
    <property type="term" value="F:hydrolase activity"/>
    <property type="evidence" value="ECO:0007669"/>
    <property type="project" value="UniProtKB-KW"/>
</dbReference>
<keyword evidence="3" id="KW-1185">Reference proteome</keyword>